<accession>A0A400KC77</accession>
<reference evidence="2 5" key="2">
    <citation type="submission" date="2019-12" db="EMBL/GenBank/DDBJ databases">
        <title>Enteriobacteria Tanzani isolates_8377-8380.</title>
        <authorList>
            <person name="Subbiah M."/>
            <person name="Call D."/>
        </authorList>
    </citation>
    <scope>NUCLEOTIDE SEQUENCE [LARGE SCALE GENOMIC DNA]</scope>
    <source>
        <strain evidence="2 5">8378wH8</strain>
    </source>
</reference>
<gene>
    <name evidence="2" type="ORF">GP965_19530</name>
    <name evidence="3" type="ORF">GRW05_06055</name>
</gene>
<proteinExistence type="predicted"/>
<dbReference type="Gene3D" id="3.90.550.10">
    <property type="entry name" value="Spore Coat Polysaccharide Biosynthesis Protein SpsA, Chain A"/>
    <property type="match status" value="1"/>
</dbReference>
<dbReference type="GO" id="GO:0016740">
    <property type="term" value="F:transferase activity"/>
    <property type="evidence" value="ECO:0007669"/>
    <property type="project" value="UniProtKB-KW"/>
</dbReference>
<dbReference type="EMBL" id="WTRC01000398">
    <property type="protein sequence ID" value="MWT23080.1"/>
    <property type="molecule type" value="Genomic_DNA"/>
</dbReference>
<dbReference type="SUPFAM" id="SSF53448">
    <property type="entry name" value="Nucleotide-diphospho-sugar transferases"/>
    <property type="match status" value="1"/>
</dbReference>
<evidence type="ECO:0000313" key="3">
    <source>
        <dbReference type="EMBL" id="MXI73862.1"/>
    </source>
</evidence>
<comment type="caution">
    <text evidence="3">The sequence shown here is derived from an EMBL/GenBank/DDBJ whole genome shotgun (WGS) entry which is preliminary data.</text>
</comment>
<evidence type="ECO:0000313" key="5">
    <source>
        <dbReference type="Proteomes" id="UP000462410"/>
    </source>
</evidence>
<dbReference type="NCBIfam" id="TIGR01556">
    <property type="entry name" value="rhamnosyltran"/>
    <property type="match status" value="1"/>
</dbReference>
<dbReference type="EMBL" id="WUIY01000016">
    <property type="protein sequence ID" value="MXI73862.1"/>
    <property type="molecule type" value="Genomic_DNA"/>
</dbReference>
<dbReference type="RefSeq" id="WP_052318804.1">
    <property type="nucleotide sequence ID" value="NZ_BFFT01000019.1"/>
</dbReference>
<dbReference type="PANTHER" id="PTHR43685:SF2">
    <property type="entry name" value="GLYCOSYLTRANSFERASE 2-LIKE DOMAIN-CONTAINING PROTEIN"/>
    <property type="match status" value="1"/>
</dbReference>
<organism evidence="3 4">
    <name type="scientific">Escherichia coli</name>
    <dbReference type="NCBI Taxonomy" id="562"/>
    <lineage>
        <taxon>Bacteria</taxon>
        <taxon>Pseudomonadati</taxon>
        <taxon>Pseudomonadota</taxon>
        <taxon>Gammaproteobacteria</taxon>
        <taxon>Enterobacterales</taxon>
        <taxon>Enterobacteriaceae</taxon>
        <taxon>Escherichia</taxon>
    </lineage>
</organism>
<feature type="domain" description="Glycosyltransferase 2-like" evidence="1">
    <location>
        <begin position="59"/>
        <end position="141"/>
    </location>
</feature>
<dbReference type="Proteomes" id="UP000462410">
    <property type="component" value="Unassembled WGS sequence"/>
</dbReference>
<sequence length="304" mass="34940">MDSHNNKLSKRIPSPALRCYAVIVTFNPDINKVRSLIDILQKNFVTAVVVDNTIGAINYPFSCHVINLGDNLGIATAQNKGIEYCLTKQAEAIWFFDQDSVITSSFVARFLSTVHENPNDKIFAPVFWDEKKGFEYAITNIDSKGNRQKLLSSSFPSDFYSSIVISSGCLIKSDLLMKIGPMLDFLFIDYVDTEWCLRAFYYGYKVHIIKNARMKHSIGDNTISLIGFNVPIHSPLRRYYRIRNAFLLIRFKHIPKKLAFREVIFCCCHQLIIILTQEKKLAYVKYFLRAVYDGLRNKTGKFVN</sequence>
<dbReference type="InterPro" id="IPR006446">
    <property type="entry name" value="RhaTrfase"/>
</dbReference>
<evidence type="ECO:0000313" key="4">
    <source>
        <dbReference type="Proteomes" id="UP000436141"/>
    </source>
</evidence>
<dbReference type="PANTHER" id="PTHR43685">
    <property type="entry name" value="GLYCOSYLTRANSFERASE"/>
    <property type="match status" value="1"/>
</dbReference>
<dbReference type="InterPro" id="IPR001173">
    <property type="entry name" value="Glyco_trans_2-like"/>
</dbReference>
<dbReference type="InterPro" id="IPR029044">
    <property type="entry name" value="Nucleotide-diphossugar_trans"/>
</dbReference>
<name>A0A400KC77_ECOLX</name>
<evidence type="ECO:0000259" key="1">
    <source>
        <dbReference type="Pfam" id="PF00535"/>
    </source>
</evidence>
<dbReference type="AlphaFoldDB" id="A0A400KC77"/>
<protein>
    <submittedName>
        <fullName evidence="3">Rhamnosyltransferase</fullName>
    </submittedName>
</protein>
<dbReference type="CDD" id="cd02526">
    <property type="entry name" value="GT2_RfbF_like"/>
    <property type="match status" value="1"/>
</dbReference>
<evidence type="ECO:0000313" key="2">
    <source>
        <dbReference type="EMBL" id="MWT23080.1"/>
    </source>
</evidence>
<dbReference type="Pfam" id="PF00535">
    <property type="entry name" value="Glycos_transf_2"/>
    <property type="match status" value="1"/>
</dbReference>
<keyword evidence="3" id="KW-0808">Transferase</keyword>
<dbReference type="InterPro" id="IPR050834">
    <property type="entry name" value="Glycosyltransf_2"/>
</dbReference>
<dbReference type="Proteomes" id="UP000436141">
    <property type="component" value="Unassembled WGS sequence"/>
</dbReference>
<reference evidence="3 4" key="1">
    <citation type="submission" date="2019-12" db="EMBL/GenBank/DDBJ databases">
        <title>Enteriobacteria Tanzani isolates_10434.</title>
        <authorList>
            <person name="Subbiah M."/>
            <person name="Call D."/>
        </authorList>
    </citation>
    <scope>NUCLEOTIDE SEQUENCE [LARGE SCALE GENOMIC DNA]</scope>
    <source>
        <strain evidence="3 4">10434wD1</strain>
    </source>
</reference>